<protein>
    <submittedName>
        <fullName evidence="8">Putative major facilitator transporter</fullName>
    </submittedName>
</protein>
<dbReference type="AlphaFoldDB" id="C9YXP3"/>
<feature type="transmembrane region" description="Helical" evidence="6">
    <location>
        <begin position="114"/>
        <end position="133"/>
    </location>
</feature>
<feature type="transmembrane region" description="Helical" evidence="6">
    <location>
        <begin position="391"/>
        <end position="413"/>
    </location>
</feature>
<feature type="region of interest" description="Disordered" evidence="5">
    <location>
        <begin position="1"/>
        <end position="27"/>
    </location>
</feature>
<dbReference type="GO" id="GO:0022857">
    <property type="term" value="F:transmembrane transporter activity"/>
    <property type="evidence" value="ECO:0007669"/>
    <property type="project" value="InterPro"/>
</dbReference>
<feature type="transmembrane region" description="Helical" evidence="6">
    <location>
        <begin position="353"/>
        <end position="379"/>
    </location>
</feature>
<dbReference type="PANTHER" id="PTHR23528:SF1">
    <property type="entry name" value="MAJOR FACILITATOR SUPERFAMILY (MFS) PROFILE DOMAIN-CONTAINING PROTEIN"/>
    <property type="match status" value="1"/>
</dbReference>
<organism evidence="8 9">
    <name type="scientific">Streptomyces scabiei (strain 87.22)</name>
    <dbReference type="NCBI Taxonomy" id="680198"/>
    <lineage>
        <taxon>Bacteria</taxon>
        <taxon>Bacillati</taxon>
        <taxon>Actinomycetota</taxon>
        <taxon>Actinomycetes</taxon>
        <taxon>Kitasatosporales</taxon>
        <taxon>Streptomycetaceae</taxon>
        <taxon>Streptomyces</taxon>
    </lineage>
</organism>
<dbReference type="PROSITE" id="PS50850">
    <property type="entry name" value="MFS"/>
    <property type="match status" value="1"/>
</dbReference>
<feature type="transmembrane region" description="Helical" evidence="6">
    <location>
        <begin position="419"/>
        <end position="437"/>
    </location>
</feature>
<feature type="transmembrane region" description="Helical" evidence="6">
    <location>
        <begin position="255"/>
        <end position="278"/>
    </location>
</feature>
<sequence length="441" mass="46046">MRADGVESHEERSVMDDTIPVSTDTTPARVTSAADPVRLPRLLAFVFPGTTAMYALFNAIGVILLPAQVARLAPDSKVGVLALLTTLAAVASMIALPTGGALSDRTRSRFGRRAPWLMVMACASAPLTIAMGLSNSLVVIAILLTVLWFTMNFYGGAISAILPDRVPVARRGVASAVIGLGTPVGILFGVNLASRVSQVWAYTALALVLLVTTLALVAGAREPSSLDLVTERPKDRGNATAAVRAFFRAFTHRDFALAFASRFGLFLSYFTVSGYLFFTVQDYVGANNVPGGNVAVAVSTLSTVSFGTWIAVATLCGWLADKLDRRKLFIAISALGLGLSQVIPIVSHSWAAMLAYSAVSGASLGTYFAVDLAVMSLVLPDKENEGRDFAILNVATGLPQLAAPAIAGSLIGLGGYGSLFLVSGACALVAGALAMCIRSIR</sequence>
<evidence type="ECO:0000313" key="9">
    <source>
        <dbReference type="Proteomes" id="UP000001444"/>
    </source>
</evidence>
<feature type="transmembrane region" description="Helical" evidence="6">
    <location>
        <begin position="294"/>
        <end position="316"/>
    </location>
</feature>
<dbReference type="EMBL" id="FN554889">
    <property type="protein sequence ID" value="CBG69397.1"/>
    <property type="molecule type" value="Genomic_DNA"/>
</dbReference>
<name>C9YXP3_STRSW</name>
<gene>
    <name evidence="8" type="ordered locus">SCAB_22831</name>
</gene>
<dbReference type="STRING" id="680198.SCAB_22831"/>
<dbReference type="InterPro" id="IPR036259">
    <property type="entry name" value="MFS_trans_sf"/>
</dbReference>
<dbReference type="Pfam" id="PF07690">
    <property type="entry name" value="MFS_1"/>
    <property type="match status" value="1"/>
</dbReference>
<feature type="domain" description="Major facilitator superfamily (MFS) profile" evidence="7">
    <location>
        <begin position="42"/>
        <end position="441"/>
    </location>
</feature>
<evidence type="ECO:0000256" key="3">
    <source>
        <dbReference type="ARBA" id="ARBA00022989"/>
    </source>
</evidence>
<evidence type="ECO:0000259" key="7">
    <source>
        <dbReference type="PROSITE" id="PS50850"/>
    </source>
</evidence>
<evidence type="ECO:0000256" key="2">
    <source>
        <dbReference type="ARBA" id="ARBA00022692"/>
    </source>
</evidence>
<dbReference type="Gene3D" id="1.20.1250.20">
    <property type="entry name" value="MFS general substrate transporter like domains"/>
    <property type="match status" value="2"/>
</dbReference>
<dbReference type="HOGENOM" id="CLU_040011_1_1_11"/>
<keyword evidence="2 6" id="KW-0812">Transmembrane</keyword>
<accession>C9YXP3</accession>
<feature type="transmembrane region" description="Helical" evidence="6">
    <location>
        <begin position="328"/>
        <end position="347"/>
    </location>
</feature>
<feature type="compositionally biased region" description="Basic and acidic residues" evidence="5">
    <location>
        <begin position="1"/>
        <end position="15"/>
    </location>
</feature>
<evidence type="ECO:0000256" key="6">
    <source>
        <dbReference type="SAM" id="Phobius"/>
    </source>
</evidence>
<evidence type="ECO:0000313" key="8">
    <source>
        <dbReference type="EMBL" id="CBG69397.1"/>
    </source>
</evidence>
<feature type="transmembrane region" description="Helical" evidence="6">
    <location>
        <begin position="139"/>
        <end position="161"/>
    </location>
</feature>
<feature type="transmembrane region" description="Helical" evidence="6">
    <location>
        <begin position="78"/>
        <end position="102"/>
    </location>
</feature>
<evidence type="ECO:0000256" key="4">
    <source>
        <dbReference type="ARBA" id="ARBA00023136"/>
    </source>
</evidence>
<dbReference type="KEGG" id="scb:SCAB_22831"/>
<evidence type="ECO:0000256" key="5">
    <source>
        <dbReference type="SAM" id="MobiDB-lite"/>
    </source>
</evidence>
<evidence type="ECO:0000256" key="1">
    <source>
        <dbReference type="ARBA" id="ARBA00004651"/>
    </source>
</evidence>
<feature type="transmembrane region" description="Helical" evidence="6">
    <location>
        <begin position="173"/>
        <end position="193"/>
    </location>
</feature>
<dbReference type="InterPro" id="IPR020846">
    <property type="entry name" value="MFS_dom"/>
</dbReference>
<dbReference type="Proteomes" id="UP000001444">
    <property type="component" value="Chromosome"/>
</dbReference>
<feature type="transmembrane region" description="Helical" evidence="6">
    <location>
        <begin position="199"/>
        <end position="218"/>
    </location>
</feature>
<keyword evidence="9" id="KW-1185">Reference proteome</keyword>
<proteinExistence type="predicted"/>
<dbReference type="eggNOG" id="COG2211">
    <property type="taxonomic scope" value="Bacteria"/>
</dbReference>
<dbReference type="GO" id="GO:0005886">
    <property type="term" value="C:plasma membrane"/>
    <property type="evidence" value="ECO:0007669"/>
    <property type="project" value="UniProtKB-SubCell"/>
</dbReference>
<dbReference type="SUPFAM" id="SSF103473">
    <property type="entry name" value="MFS general substrate transporter"/>
    <property type="match status" value="1"/>
</dbReference>
<keyword evidence="3 6" id="KW-1133">Transmembrane helix</keyword>
<dbReference type="InterPro" id="IPR011701">
    <property type="entry name" value="MFS"/>
</dbReference>
<dbReference type="PANTHER" id="PTHR23528">
    <property type="match status" value="1"/>
</dbReference>
<comment type="subcellular location">
    <subcellularLocation>
        <location evidence="1">Cell membrane</location>
        <topology evidence="1">Multi-pass membrane protein</topology>
    </subcellularLocation>
</comment>
<reference evidence="8 9" key="1">
    <citation type="journal article" date="2010" name="Mol. Plant Microbe Interact.">
        <title>Streptomyces scabies 87-22 contains a coronafacic acid-like biosynthetic cluster that contributes to plant-microbe interactions.</title>
        <authorList>
            <person name="Bignell D.R."/>
            <person name="Seipke R.F."/>
            <person name="Huguet-Tapia J.C."/>
            <person name="Chambers A.H."/>
            <person name="Parry R.J."/>
            <person name="Loria R."/>
        </authorList>
    </citation>
    <scope>NUCLEOTIDE SEQUENCE [LARGE SCALE GENOMIC DNA]</scope>
    <source>
        <strain evidence="8 9">87.22</strain>
    </source>
</reference>
<keyword evidence="4 6" id="KW-0472">Membrane</keyword>
<feature type="transmembrane region" description="Helical" evidence="6">
    <location>
        <begin position="42"/>
        <end position="66"/>
    </location>
</feature>